<protein>
    <submittedName>
        <fullName evidence="2">Uncharacterized protein</fullName>
    </submittedName>
</protein>
<dbReference type="AlphaFoldDB" id="A0ABD2IA85"/>
<gene>
    <name evidence="2" type="ORF">niasHS_015181</name>
</gene>
<accession>A0ABD2IA85</accession>
<name>A0ABD2IA85_HETSC</name>
<evidence type="ECO:0000313" key="3">
    <source>
        <dbReference type="Proteomes" id="UP001620645"/>
    </source>
</evidence>
<proteinExistence type="predicted"/>
<evidence type="ECO:0000313" key="2">
    <source>
        <dbReference type="EMBL" id="KAL3074351.1"/>
    </source>
</evidence>
<keyword evidence="3" id="KW-1185">Reference proteome</keyword>
<reference evidence="2 3" key="1">
    <citation type="submission" date="2024-10" db="EMBL/GenBank/DDBJ databases">
        <authorList>
            <person name="Kim D."/>
        </authorList>
    </citation>
    <scope>NUCLEOTIDE SEQUENCE [LARGE SCALE GENOMIC DNA]</scope>
    <source>
        <strain evidence="2">Taebaek</strain>
    </source>
</reference>
<sequence>MAQKLRASAPPIAYEKGANCETKNGLSAFEQMQWFEMNVFGILCCQNDNGNGILDGEKAEKISKIKKKFCREMENGKSIGLMMENIGEPSLKLEEILEIEPKIYEKLCDFAAISKIEGTKKENMENHIGKVIEKIKAFFEAIKANAIAFSFDSSVGTAHSVAFKAYGRRKRRRNPRLGCVLLYLCSVISLVVDLLDLMELFPVASWAPGAAFGVAALCFLLMCCVCDLRPNE</sequence>
<evidence type="ECO:0000256" key="1">
    <source>
        <dbReference type="SAM" id="Phobius"/>
    </source>
</evidence>
<feature type="transmembrane region" description="Helical" evidence="1">
    <location>
        <begin position="177"/>
        <end position="195"/>
    </location>
</feature>
<dbReference type="Proteomes" id="UP001620645">
    <property type="component" value="Unassembled WGS sequence"/>
</dbReference>
<keyword evidence="1" id="KW-0472">Membrane</keyword>
<keyword evidence="1" id="KW-1133">Transmembrane helix</keyword>
<dbReference type="EMBL" id="JBICCN010000357">
    <property type="protein sequence ID" value="KAL3074351.1"/>
    <property type="molecule type" value="Genomic_DNA"/>
</dbReference>
<comment type="caution">
    <text evidence="2">The sequence shown here is derived from an EMBL/GenBank/DDBJ whole genome shotgun (WGS) entry which is preliminary data.</text>
</comment>
<feature type="transmembrane region" description="Helical" evidence="1">
    <location>
        <begin position="207"/>
        <end position="228"/>
    </location>
</feature>
<organism evidence="2 3">
    <name type="scientific">Heterodera schachtii</name>
    <name type="common">Sugarbeet cyst nematode worm</name>
    <name type="synonym">Tylenchus schachtii</name>
    <dbReference type="NCBI Taxonomy" id="97005"/>
    <lineage>
        <taxon>Eukaryota</taxon>
        <taxon>Metazoa</taxon>
        <taxon>Ecdysozoa</taxon>
        <taxon>Nematoda</taxon>
        <taxon>Chromadorea</taxon>
        <taxon>Rhabditida</taxon>
        <taxon>Tylenchina</taxon>
        <taxon>Tylenchomorpha</taxon>
        <taxon>Tylenchoidea</taxon>
        <taxon>Heteroderidae</taxon>
        <taxon>Heteroderinae</taxon>
        <taxon>Heterodera</taxon>
    </lineage>
</organism>
<keyword evidence="1" id="KW-0812">Transmembrane</keyword>